<dbReference type="InterPro" id="IPR050980">
    <property type="entry name" value="2C_sensor_his_kinase"/>
</dbReference>
<dbReference type="PANTHER" id="PTHR44936">
    <property type="entry name" value="SENSOR PROTEIN CREC"/>
    <property type="match status" value="1"/>
</dbReference>
<feature type="transmembrane region" description="Helical" evidence="7">
    <location>
        <begin position="193"/>
        <end position="213"/>
    </location>
</feature>
<dbReference type="InterPro" id="IPR014265">
    <property type="entry name" value="XrtA/PrsK"/>
</dbReference>
<dbReference type="SMART" id="SM00387">
    <property type="entry name" value="HATPase_c"/>
    <property type="match status" value="1"/>
</dbReference>
<feature type="transmembrane region" description="Helical" evidence="7">
    <location>
        <begin position="254"/>
        <end position="277"/>
    </location>
</feature>
<evidence type="ECO:0000313" key="9">
    <source>
        <dbReference type="EMBL" id="MCL6729677.1"/>
    </source>
</evidence>
<dbReference type="PRINTS" id="PR00344">
    <property type="entry name" value="BCTRLSENSOR"/>
</dbReference>
<dbReference type="Proteomes" id="UP001165342">
    <property type="component" value="Unassembled WGS sequence"/>
</dbReference>
<comment type="caution">
    <text evidence="9">The sequence shown here is derived from an EMBL/GenBank/DDBJ whole genome shotgun (WGS) entry which is preliminary data.</text>
</comment>
<dbReference type="EC" id="2.7.13.3" evidence="2"/>
<keyword evidence="7" id="KW-0812">Transmembrane</keyword>
<comment type="catalytic activity">
    <reaction evidence="1">
        <text>ATP + protein L-histidine = ADP + protein N-phospho-L-histidine.</text>
        <dbReference type="EC" id="2.7.13.3"/>
    </reaction>
</comment>
<evidence type="ECO:0000256" key="2">
    <source>
        <dbReference type="ARBA" id="ARBA00012438"/>
    </source>
</evidence>
<dbReference type="InterPro" id="IPR003018">
    <property type="entry name" value="GAF"/>
</dbReference>
<dbReference type="InterPro" id="IPR029016">
    <property type="entry name" value="GAF-like_dom_sf"/>
</dbReference>
<dbReference type="Gene3D" id="3.30.565.10">
    <property type="entry name" value="Histidine kinase-like ATPase, C-terminal domain"/>
    <property type="match status" value="1"/>
</dbReference>
<dbReference type="PANTHER" id="PTHR44936:SF10">
    <property type="entry name" value="SENSOR PROTEIN RSTB"/>
    <property type="match status" value="1"/>
</dbReference>
<feature type="transmembrane region" description="Helical" evidence="7">
    <location>
        <begin position="225"/>
        <end position="248"/>
    </location>
</feature>
<keyword evidence="4" id="KW-0547">Nucleotide-binding</keyword>
<gene>
    <name evidence="9" type="primary">prsK</name>
    <name evidence="9" type="ORF">LZ538_06350</name>
</gene>
<feature type="transmembrane region" description="Helical" evidence="7">
    <location>
        <begin position="35"/>
        <end position="53"/>
    </location>
</feature>
<evidence type="ECO:0000256" key="5">
    <source>
        <dbReference type="ARBA" id="ARBA00022777"/>
    </source>
</evidence>
<keyword evidence="7" id="KW-1133">Transmembrane helix</keyword>
<evidence type="ECO:0000256" key="7">
    <source>
        <dbReference type="SAM" id="Phobius"/>
    </source>
</evidence>
<feature type="transmembrane region" description="Helical" evidence="7">
    <location>
        <begin position="129"/>
        <end position="148"/>
    </location>
</feature>
<keyword evidence="3 9" id="KW-0808">Transferase</keyword>
<dbReference type="Pfam" id="PF02518">
    <property type="entry name" value="HATPase_c"/>
    <property type="match status" value="1"/>
</dbReference>
<dbReference type="InterPro" id="IPR004358">
    <property type="entry name" value="Sig_transdc_His_kin-like_C"/>
</dbReference>
<reference evidence="9" key="1">
    <citation type="submission" date="2022-05" db="EMBL/GenBank/DDBJ databases">
        <authorList>
            <person name="Jo J.-H."/>
            <person name="Im W.-T."/>
        </authorList>
    </citation>
    <scope>NUCLEOTIDE SEQUENCE</scope>
    <source>
        <strain evidence="9">SE220</strain>
    </source>
</reference>
<feature type="domain" description="Histidine kinase" evidence="8">
    <location>
        <begin position="480"/>
        <end position="682"/>
    </location>
</feature>
<evidence type="ECO:0000259" key="8">
    <source>
        <dbReference type="PROSITE" id="PS50109"/>
    </source>
</evidence>
<name>A0ABT0S1E7_9SPHN</name>
<dbReference type="PROSITE" id="PS50109">
    <property type="entry name" value="HIS_KIN"/>
    <property type="match status" value="1"/>
</dbReference>
<proteinExistence type="predicted"/>
<dbReference type="InterPro" id="IPR003594">
    <property type="entry name" value="HATPase_dom"/>
</dbReference>
<dbReference type="SUPFAM" id="SSF55874">
    <property type="entry name" value="ATPase domain of HSP90 chaperone/DNA topoisomerase II/histidine kinase"/>
    <property type="match status" value="1"/>
</dbReference>
<dbReference type="GO" id="GO:0004673">
    <property type="term" value="F:protein histidine kinase activity"/>
    <property type="evidence" value="ECO:0007669"/>
    <property type="project" value="UniProtKB-EC"/>
</dbReference>
<keyword evidence="5 9" id="KW-0418">Kinase</keyword>
<feature type="transmembrane region" description="Helical" evidence="7">
    <location>
        <begin position="160"/>
        <end position="181"/>
    </location>
</feature>
<dbReference type="Pfam" id="PF13492">
    <property type="entry name" value="GAF_3"/>
    <property type="match status" value="1"/>
</dbReference>
<protein>
    <recommendedName>
        <fullName evidence="2">histidine kinase</fullName>
        <ecNumber evidence="2">2.7.13.3</ecNumber>
    </recommendedName>
</protein>
<dbReference type="InterPro" id="IPR005467">
    <property type="entry name" value="His_kinase_dom"/>
</dbReference>
<evidence type="ECO:0000256" key="1">
    <source>
        <dbReference type="ARBA" id="ARBA00000085"/>
    </source>
</evidence>
<feature type="transmembrane region" description="Helical" evidence="7">
    <location>
        <begin position="59"/>
        <end position="80"/>
    </location>
</feature>
<dbReference type="RefSeq" id="WP_249831160.1">
    <property type="nucleotide sequence ID" value="NZ_JAMGBE010000002.1"/>
</dbReference>
<keyword evidence="7" id="KW-0472">Membrane</keyword>
<accession>A0ABT0S1E7</accession>
<sequence>MQELILFWSYAAAACAFASVVLWRARFRTDRSEKLLVASCAATAVWALVAAVFGRADPMTMTFGTLRNLAWVMLLYDMAGGMRGQSLTGVRLVFGAVALSIGLHLVLSTIALIVPLSPAQFDDVLSTGSLLRITTSAGALILVHNVYGQAAPESRVSIRGPMLGLTLMWGYDLNLATLAYLQGTNSSAVEDLFALRGAFMAVTAPLFAWTGGLRRTLKIKLSRAATFQSLSLVAVGGYLALMAVLAGALRHTEWNWGSAGTAALLLVLIAGAVILPLSEWSRGWVKVKLAKHLFEHRYDYRTEWLQFTATLGRAEPDAPPLGDRLIKALADIVDAPGGVLLVSDSGVISTAASWNWPKGSPAPLHDAGEFWSRLEACRRVIEFDGLRNGWASPQDRALPVPQQLVADDRAWAGIPLVHHDRLIGIVLLATPDYKRALDWEDFDLLRAAGRHAASALAESHVQQALANAQRFEEFNRRFAFILHDVKNLVSQLSLVTRNAERHADNPEFRADMVQTLKSSVGKMNDLLARLSPKSTSRVQRLEPQPLRPILAAAIAAKRGDHDVKLLGDAGISAVADSAALEQAVGHLLQNAVEACSPTLPVTVRVSSRGDDVSIAIADQGTGMDSDFVRDRLFQPFSSSKPGGFGIGAFEARSLIAAMGGQISVDSNPGRGTTFTILLPAAPAEQQSEPERKRA</sequence>
<dbReference type="NCBIfam" id="TIGR02916">
    <property type="entry name" value="PEP_his_kin"/>
    <property type="match status" value="1"/>
</dbReference>
<keyword evidence="6" id="KW-0067">ATP-binding</keyword>
<dbReference type="InterPro" id="IPR036890">
    <property type="entry name" value="HATPase_C_sf"/>
</dbReference>
<dbReference type="EMBL" id="JAMGBE010000002">
    <property type="protein sequence ID" value="MCL6729677.1"/>
    <property type="molecule type" value="Genomic_DNA"/>
</dbReference>
<evidence type="ECO:0000313" key="10">
    <source>
        <dbReference type="Proteomes" id="UP001165342"/>
    </source>
</evidence>
<evidence type="ECO:0000256" key="3">
    <source>
        <dbReference type="ARBA" id="ARBA00022679"/>
    </source>
</evidence>
<feature type="transmembrane region" description="Helical" evidence="7">
    <location>
        <begin position="92"/>
        <end position="117"/>
    </location>
</feature>
<evidence type="ECO:0000256" key="6">
    <source>
        <dbReference type="ARBA" id="ARBA00022840"/>
    </source>
</evidence>
<evidence type="ECO:0000256" key="4">
    <source>
        <dbReference type="ARBA" id="ARBA00022741"/>
    </source>
</evidence>
<organism evidence="9 10">
    <name type="scientific">Sphingomonas hankyongi</name>
    <dbReference type="NCBI Taxonomy" id="2908209"/>
    <lineage>
        <taxon>Bacteria</taxon>
        <taxon>Pseudomonadati</taxon>
        <taxon>Pseudomonadota</taxon>
        <taxon>Alphaproteobacteria</taxon>
        <taxon>Sphingomonadales</taxon>
        <taxon>Sphingomonadaceae</taxon>
        <taxon>Sphingomonas</taxon>
    </lineage>
</organism>
<dbReference type="Gene3D" id="3.30.450.40">
    <property type="match status" value="1"/>
</dbReference>
<dbReference type="SUPFAM" id="SSF55781">
    <property type="entry name" value="GAF domain-like"/>
    <property type="match status" value="1"/>
</dbReference>
<keyword evidence="10" id="KW-1185">Reference proteome</keyword>
<feature type="transmembrane region" description="Helical" evidence="7">
    <location>
        <begin position="6"/>
        <end position="23"/>
    </location>
</feature>